<proteinExistence type="predicted"/>
<accession>A0A5C8PQN6</accession>
<name>A0A5C8PQN6_9HYPH</name>
<dbReference type="Pfam" id="PF11150">
    <property type="entry name" value="DUF2927"/>
    <property type="match status" value="1"/>
</dbReference>
<protein>
    <submittedName>
        <fullName evidence="3">DUF2927 domain-containing protein</fullName>
    </submittedName>
</protein>
<dbReference type="AlphaFoldDB" id="A0A5C8PQN6"/>
<evidence type="ECO:0000256" key="2">
    <source>
        <dbReference type="SAM" id="SignalP"/>
    </source>
</evidence>
<evidence type="ECO:0000256" key="1">
    <source>
        <dbReference type="SAM" id="MobiDB-lite"/>
    </source>
</evidence>
<feature type="signal peptide" evidence="2">
    <location>
        <begin position="1"/>
        <end position="31"/>
    </location>
</feature>
<feature type="chain" id="PRO_5022941188" evidence="2">
    <location>
        <begin position="32"/>
        <end position="276"/>
    </location>
</feature>
<evidence type="ECO:0000313" key="4">
    <source>
        <dbReference type="Proteomes" id="UP000321638"/>
    </source>
</evidence>
<organism evidence="3 4">
    <name type="scientific">Vineibacter terrae</name>
    <dbReference type="NCBI Taxonomy" id="2586908"/>
    <lineage>
        <taxon>Bacteria</taxon>
        <taxon>Pseudomonadati</taxon>
        <taxon>Pseudomonadota</taxon>
        <taxon>Alphaproteobacteria</taxon>
        <taxon>Hyphomicrobiales</taxon>
        <taxon>Vineibacter</taxon>
    </lineage>
</organism>
<dbReference type="Proteomes" id="UP000321638">
    <property type="component" value="Unassembled WGS sequence"/>
</dbReference>
<keyword evidence="4" id="KW-1185">Reference proteome</keyword>
<dbReference type="EMBL" id="VDUZ01000008">
    <property type="protein sequence ID" value="TXL77619.1"/>
    <property type="molecule type" value="Genomic_DNA"/>
</dbReference>
<reference evidence="3 4" key="1">
    <citation type="submission" date="2019-06" db="EMBL/GenBank/DDBJ databases">
        <title>New taxonomy in bacterial strain CC-CFT640, isolated from vineyard.</title>
        <authorList>
            <person name="Lin S.-Y."/>
            <person name="Tsai C.-F."/>
            <person name="Young C.-C."/>
        </authorList>
    </citation>
    <scope>NUCLEOTIDE SEQUENCE [LARGE SCALE GENOMIC DNA]</scope>
    <source>
        <strain evidence="3 4">CC-CFT640</strain>
    </source>
</reference>
<gene>
    <name evidence="3" type="ORF">FHP25_09320</name>
</gene>
<dbReference type="InterPro" id="IPR021323">
    <property type="entry name" value="DUF2927"/>
</dbReference>
<feature type="region of interest" description="Disordered" evidence="1">
    <location>
        <begin position="251"/>
        <end position="276"/>
    </location>
</feature>
<comment type="caution">
    <text evidence="3">The sequence shown here is derived from an EMBL/GenBank/DDBJ whole genome shotgun (WGS) entry which is preliminary data.</text>
</comment>
<evidence type="ECO:0000313" key="3">
    <source>
        <dbReference type="EMBL" id="TXL77619.1"/>
    </source>
</evidence>
<sequence>MVMATTIWRRRMARMALMVGVACVAPAAGHAGDEPVRLSLADVANAFDDATLRVNTAPATELARWTGPIYLAISDAPGMGNVAADVEASVRGLAAIARVPVTRVGGRDPRANFVVRPNAGTVAGRSPCRSSVDWTEDGRMLRAEIHLNLANPDRIQRCINHEAMHGFGFRAHAHAALSVLSYTYADQAQLTAIDRIMLETLYDPRLRPGMATAAAALVACHIIAEKLAAPAVQVATACLDRAPAPKRALAALGRPRPSGDAPATPSLQPGYRDGGM</sequence>
<dbReference type="OrthoDB" id="3295600at2"/>
<keyword evidence="2" id="KW-0732">Signal</keyword>